<dbReference type="PANTHER" id="PTHR15375:SF26">
    <property type="entry name" value="PROTEIN CHIFFON"/>
    <property type="match status" value="1"/>
</dbReference>
<dbReference type="EMBL" id="JASJQH010007843">
    <property type="protein sequence ID" value="KAK9701137.1"/>
    <property type="molecule type" value="Genomic_DNA"/>
</dbReference>
<dbReference type="CDD" id="cd00027">
    <property type="entry name" value="BRCT"/>
    <property type="match status" value="1"/>
</dbReference>
<name>A0ABR2VT88_9FUNG</name>
<dbReference type="Gene3D" id="3.40.50.10190">
    <property type="entry name" value="BRCT domain"/>
    <property type="match status" value="1"/>
</dbReference>
<protein>
    <submittedName>
        <fullName evidence="6">Cdc7p-Dbf4p kinase complex regulatory subunit</fullName>
    </submittedName>
</protein>
<reference evidence="6 7" key="1">
    <citation type="submission" date="2023-04" db="EMBL/GenBank/DDBJ databases">
        <title>Genome of Basidiobolus ranarum AG-B5.</title>
        <authorList>
            <person name="Stajich J.E."/>
            <person name="Carter-House D."/>
            <person name="Gryganskyi A."/>
        </authorList>
    </citation>
    <scope>NUCLEOTIDE SEQUENCE [LARGE SCALE GENOMIC DNA]</scope>
    <source>
        <strain evidence="6 7">AG-B5</strain>
    </source>
</reference>
<proteinExistence type="predicted"/>
<sequence>MAVEESNFPYNLTNRLPKSKTMSQSLPTGGFHYNYFGSSLSSSMFLDLTSTTAHAKPDPGFVNYFTKKSTHPYRLDISPPHNRKDSTTFNQFTSWTQPLYLEENICSEELAEYSNAFAHFTFLFDQVTEDIVASITKRIKALSGNVESSLNDKVTHIVTARSAQEVKSFVNGSDSSESLLQGLNKNFRKEITGTQILLHRLQKQGVKLWSLDKINRVLDQLTALSMNQSTKSQSDAPVPQAEAEPVYFNDLFLLVEDTTSVYCPIMADEIIVPADLGSRSPVWDYVIRENPEWTHLLPEDSPQVKKKTKGPRKHKNGKVAPGKLLKLIKPKKKVPVVKKAKRGYCENCNVLFECMEKHLQETVHQQLSRDYSRYDELDDIISGVKRIGIS</sequence>
<evidence type="ECO:0000313" key="6">
    <source>
        <dbReference type="EMBL" id="KAK9701137.1"/>
    </source>
</evidence>
<dbReference type="InterPro" id="IPR051590">
    <property type="entry name" value="Replication_Regulatory_Kinase"/>
</dbReference>
<keyword evidence="7" id="KW-1185">Reference proteome</keyword>
<gene>
    <name evidence="6" type="primary">DBF4_6</name>
    <name evidence="6" type="ORF">K7432_011860</name>
</gene>
<dbReference type="Proteomes" id="UP001479436">
    <property type="component" value="Unassembled WGS sequence"/>
</dbReference>
<keyword evidence="2 4" id="KW-0863">Zinc-finger</keyword>
<dbReference type="Gene3D" id="6.10.250.3410">
    <property type="entry name" value="DBF zinc finger"/>
    <property type="match status" value="1"/>
</dbReference>
<evidence type="ECO:0000256" key="2">
    <source>
        <dbReference type="ARBA" id="ARBA00022771"/>
    </source>
</evidence>
<evidence type="ECO:0000256" key="4">
    <source>
        <dbReference type="PROSITE-ProRule" id="PRU00600"/>
    </source>
</evidence>
<dbReference type="InterPro" id="IPR036420">
    <property type="entry name" value="BRCT_dom_sf"/>
</dbReference>
<evidence type="ECO:0000313" key="7">
    <source>
        <dbReference type="Proteomes" id="UP001479436"/>
    </source>
</evidence>
<keyword evidence="1" id="KW-0479">Metal-binding</keyword>
<organism evidence="6 7">
    <name type="scientific">Basidiobolus ranarum</name>
    <dbReference type="NCBI Taxonomy" id="34480"/>
    <lineage>
        <taxon>Eukaryota</taxon>
        <taxon>Fungi</taxon>
        <taxon>Fungi incertae sedis</taxon>
        <taxon>Zoopagomycota</taxon>
        <taxon>Entomophthoromycotina</taxon>
        <taxon>Basidiobolomycetes</taxon>
        <taxon>Basidiobolales</taxon>
        <taxon>Basidiobolaceae</taxon>
        <taxon>Basidiobolus</taxon>
    </lineage>
</organism>
<dbReference type="Pfam" id="PF07535">
    <property type="entry name" value="zf-DBF"/>
    <property type="match status" value="1"/>
</dbReference>
<dbReference type="SMART" id="SM00586">
    <property type="entry name" value="ZnF_DBF"/>
    <property type="match status" value="1"/>
</dbReference>
<feature type="domain" description="DBF4-type" evidence="5">
    <location>
        <begin position="338"/>
        <end position="387"/>
    </location>
</feature>
<evidence type="ECO:0000256" key="3">
    <source>
        <dbReference type="ARBA" id="ARBA00022833"/>
    </source>
</evidence>
<dbReference type="PROSITE" id="PS51265">
    <property type="entry name" value="ZF_DBF4"/>
    <property type="match status" value="1"/>
</dbReference>
<comment type="caution">
    <text evidence="6">The sequence shown here is derived from an EMBL/GenBank/DDBJ whole genome shotgun (WGS) entry which is preliminary data.</text>
</comment>
<evidence type="ECO:0000256" key="1">
    <source>
        <dbReference type="ARBA" id="ARBA00022723"/>
    </source>
</evidence>
<dbReference type="InterPro" id="IPR038545">
    <property type="entry name" value="Znf_DBF_sf"/>
</dbReference>
<accession>A0ABR2VT88</accession>
<dbReference type="SUPFAM" id="SSF52113">
    <property type="entry name" value="BRCT domain"/>
    <property type="match status" value="1"/>
</dbReference>
<dbReference type="PANTHER" id="PTHR15375">
    <property type="entry name" value="ACTIVATOR OF S-PHASE KINASE-RELATED"/>
    <property type="match status" value="1"/>
</dbReference>
<keyword evidence="3" id="KW-0862">Zinc</keyword>
<evidence type="ECO:0000259" key="5">
    <source>
        <dbReference type="PROSITE" id="PS51265"/>
    </source>
</evidence>
<dbReference type="InterPro" id="IPR006572">
    <property type="entry name" value="Znf_DBF"/>
</dbReference>